<feature type="chain" id="PRO_5017671709" evidence="6">
    <location>
        <begin position="27"/>
        <end position="502"/>
    </location>
</feature>
<dbReference type="GO" id="GO:0016117">
    <property type="term" value="P:carotenoid biosynthetic process"/>
    <property type="evidence" value="ECO:0007669"/>
    <property type="project" value="UniProtKB-KW"/>
</dbReference>
<evidence type="ECO:0000256" key="2">
    <source>
        <dbReference type="ARBA" id="ARBA00006046"/>
    </source>
</evidence>
<dbReference type="PANTHER" id="PTHR43734">
    <property type="entry name" value="PHYTOENE DESATURASE"/>
    <property type="match status" value="1"/>
</dbReference>
<dbReference type="RefSeq" id="WP_116015156.1">
    <property type="nucleotide sequence ID" value="NZ_QNUH01000039.1"/>
</dbReference>
<dbReference type="GO" id="GO:0016491">
    <property type="term" value="F:oxidoreductase activity"/>
    <property type="evidence" value="ECO:0007669"/>
    <property type="project" value="UniProtKB-KW"/>
</dbReference>
<dbReference type="NCBIfam" id="TIGR02734">
    <property type="entry name" value="crtI_fam"/>
    <property type="match status" value="1"/>
</dbReference>
<keyword evidence="3 5" id="KW-0125">Carotenoid biosynthesis</keyword>
<feature type="domain" description="Amine oxidase" evidence="7">
    <location>
        <begin position="17"/>
        <end position="490"/>
    </location>
</feature>
<gene>
    <name evidence="8" type="ORF">DRF60_20360</name>
</gene>
<comment type="similarity">
    <text evidence="2 5">Belongs to the carotenoid/retinoid oxidoreductase family.</text>
</comment>
<evidence type="ECO:0000256" key="5">
    <source>
        <dbReference type="RuleBase" id="RU362075"/>
    </source>
</evidence>
<dbReference type="InterPro" id="IPR002937">
    <property type="entry name" value="Amino_oxidase"/>
</dbReference>
<keyword evidence="9" id="KW-1185">Reference proteome</keyword>
<sequence length="502" mass="57418">MKTEKPKKKIAVIGSGFSGLSAAAYAAKSGNEVHVFEKHSGPGGRARQFTTPQGYVFDMGPSWYWMPDIIENFFMDFGYKTNDFFTLVSLDPQFEMIFPDEKMRVPQKNIDIRQLFENVEKGAGNRYDKFMESAKFKYEIGMQQFIDKPCHSWIEFVSPKIAASALKLNLLTNFRSYVARYFTDPRLRALMEFPVIFLGASPKSIPAMYSLMNYGGYALGTWYPMGGFYQLVLAMQKIAEDQGVIFHFNKTVQKINTEGARARSLIIDDEEYEFDAVIASSDYHHTETLLPKHLRNYNKKYWQSRTFAPSCLIYYLGIKGKVPDLKHHTLFFENDLDDHIECIYENKKWPRNPLFYCCSPSQTDPGVAPENCENLFLLMPLATGINDEEELREKYLVEMLLRIEKHTGAKNLISRIEYKRSYCVSDFMSDYNAYQGNAYGLANTLSQTAVLKPKIINTKIRNLFYTGQLTVPGPGVPPSIISGKIAAAEVNNLKVKKNEKII</sequence>
<dbReference type="OrthoDB" id="9774675at2"/>
<dbReference type="EMBL" id="QNUH01000039">
    <property type="protein sequence ID" value="REC72031.1"/>
    <property type="molecule type" value="Genomic_DNA"/>
</dbReference>
<protein>
    <submittedName>
        <fullName evidence="8">Phytoene desaturase</fullName>
    </submittedName>
</protein>
<evidence type="ECO:0000259" key="7">
    <source>
        <dbReference type="Pfam" id="PF01593"/>
    </source>
</evidence>
<keyword evidence="6" id="KW-0732">Signal</keyword>
<dbReference type="PANTHER" id="PTHR43734:SF1">
    <property type="entry name" value="PHYTOENE DESATURASE"/>
    <property type="match status" value="1"/>
</dbReference>
<keyword evidence="4 5" id="KW-0560">Oxidoreductase</keyword>
<dbReference type="InterPro" id="IPR036188">
    <property type="entry name" value="FAD/NAD-bd_sf"/>
</dbReference>
<evidence type="ECO:0000256" key="4">
    <source>
        <dbReference type="ARBA" id="ARBA00023002"/>
    </source>
</evidence>
<dbReference type="Gene3D" id="3.50.50.60">
    <property type="entry name" value="FAD/NAD(P)-binding domain"/>
    <property type="match status" value="2"/>
</dbReference>
<evidence type="ECO:0000313" key="9">
    <source>
        <dbReference type="Proteomes" id="UP000257030"/>
    </source>
</evidence>
<dbReference type="SUPFAM" id="SSF51905">
    <property type="entry name" value="FAD/NAD(P)-binding domain"/>
    <property type="match status" value="1"/>
</dbReference>
<feature type="signal peptide" evidence="6">
    <location>
        <begin position="1"/>
        <end position="26"/>
    </location>
</feature>
<organism evidence="8 9">
    <name type="scientific">Chryseobacterium elymi</name>
    <dbReference type="NCBI Taxonomy" id="395936"/>
    <lineage>
        <taxon>Bacteria</taxon>
        <taxon>Pseudomonadati</taxon>
        <taxon>Bacteroidota</taxon>
        <taxon>Flavobacteriia</taxon>
        <taxon>Flavobacteriales</taxon>
        <taxon>Weeksellaceae</taxon>
        <taxon>Chryseobacterium group</taxon>
        <taxon>Chryseobacterium</taxon>
    </lineage>
</organism>
<evidence type="ECO:0000256" key="3">
    <source>
        <dbReference type="ARBA" id="ARBA00022746"/>
    </source>
</evidence>
<dbReference type="Proteomes" id="UP000257030">
    <property type="component" value="Unassembled WGS sequence"/>
</dbReference>
<dbReference type="PRINTS" id="PR00419">
    <property type="entry name" value="ADXRDTASE"/>
</dbReference>
<dbReference type="Pfam" id="PF01593">
    <property type="entry name" value="Amino_oxidase"/>
    <property type="match status" value="1"/>
</dbReference>
<reference evidence="8 9" key="1">
    <citation type="journal article" date="2010" name="Syst. Appl. Microbiol.">
        <title>Four new species of Chryseobacterium from the rhizosphere of coastal sand dune plants, Chryseobacterium elymi sp. nov., Chryseobacterium hagamense sp. nov., Chryseobacterium lathyri sp. nov. and Chryseobacterium rhizosphaerae sp. nov.</title>
        <authorList>
            <person name="Cho S.H."/>
            <person name="Lee K.S."/>
            <person name="Shin D.S."/>
            <person name="Han J.H."/>
            <person name="Park K.S."/>
            <person name="Lee C.H."/>
            <person name="Park K.H."/>
            <person name="Kim S.B."/>
        </authorList>
    </citation>
    <scope>NUCLEOTIDE SEQUENCE [LARGE SCALE GENOMIC DNA]</scope>
    <source>
        <strain evidence="8 9">KCTC 22547</strain>
    </source>
</reference>
<comment type="caution">
    <text evidence="8">The sequence shown here is derived from an EMBL/GenBank/DDBJ whole genome shotgun (WGS) entry which is preliminary data.</text>
</comment>
<accession>A0A3D9D2A8</accession>
<dbReference type="AlphaFoldDB" id="A0A3D9D2A8"/>
<evidence type="ECO:0000256" key="6">
    <source>
        <dbReference type="SAM" id="SignalP"/>
    </source>
</evidence>
<evidence type="ECO:0000313" key="8">
    <source>
        <dbReference type="EMBL" id="REC72031.1"/>
    </source>
</evidence>
<proteinExistence type="inferred from homology"/>
<name>A0A3D9D2A8_9FLAO</name>
<evidence type="ECO:0000256" key="1">
    <source>
        <dbReference type="ARBA" id="ARBA00004829"/>
    </source>
</evidence>
<comment type="pathway">
    <text evidence="1 5">Carotenoid biosynthesis.</text>
</comment>
<dbReference type="InterPro" id="IPR014105">
    <property type="entry name" value="Carotenoid/retinoid_OxRdtase"/>
</dbReference>